<proteinExistence type="predicted"/>
<evidence type="ECO:0000313" key="2">
    <source>
        <dbReference type="EMBL" id="RUR01162.1"/>
    </source>
</evidence>
<comment type="caution">
    <text evidence="2">The sequence shown here is derived from an EMBL/GenBank/DDBJ whole genome shotgun (WGS) entry which is preliminary data.</text>
</comment>
<feature type="transmembrane region" description="Helical" evidence="1">
    <location>
        <begin position="12"/>
        <end position="32"/>
    </location>
</feature>
<accession>A0A433JS09</accession>
<feature type="transmembrane region" description="Helical" evidence="1">
    <location>
        <begin position="108"/>
        <end position="128"/>
    </location>
</feature>
<keyword evidence="1" id="KW-1133">Transmembrane helix</keyword>
<keyword evidence="1" id="KW-0472">Membrane</keyword>
<dbReference type="EMBL" id="RZGZ01000002">
    <property type="protein sequence ID" value="RUR01162.1"/>
    <property type="molecule type" value="Genomic_DNA"/>
</dbReference>
<dbReference type="Proteomes" id="UP000274909">
    <property type="component" value="Unassembled WGS sequence"/>
</dbReference>
<organism evidence="2 3">
    <name type="scientific">Labedella endophytica</name>
    <dbReference type="NCBI Taxonomy" id="1523160"/>
    <lineage>
        <taxon>Bacteria</taxon>
        <taxon>Bacillati</taxon>
        <taxon>Actinomycetota</taxon>
        <taxon>Actinomycetes</taxon>
        <taxon>Micrococcales</taxon>
        <taxon>Microbacteriaceae</taxon>
        <taxon>Labedella</taxon>
    </lineage>
</organism>
<protein>
    <submittedName>
        <fullName evidence="2">Uncharacterized protein</fullName>
    </submittedName>
</protein>
<keyword evidence="1" id="KW-0812">Transmembrane</keyword>
<sequence>MTVTAVLKKALVWGAVLAVVIAVGAAIIGNAVAGGVGVTSAIVGAAMGLLFLAITAFSILFANRFQANPLYPTLFMAVVLGAWMLKFVVFLVLILLLRDQPWIDPTVLGGTLIVTAIATVIVDSVVVLRGRVPVTQLPTAPAESRDDS</sequence>
<feature type="transmembrane region" description="Helical" evidence="1">
    <location>
        <begin position="38"/>
        <end position="62"/>
    </location>
</feature>
<feature type="transmembrane region" description="Helical" evidence="1">
    <location>
        <begin position="74"/>
        <end position="96"/>
    </location>
</feature>
<gene>
    <name evidence="2" type="ORF">ELQ94_06475</name>
</gene>
<dbReference type="OrthoDB" id="5117309at2"/>
<name>A0A433JS09_9MICO</name>
<keyword evidence="3" id="KW-1185">Reference proteome</keyword>
<evidence type="ECO:0000313" key="3">
    <source>
        <dbReference type="Proteomes" id="UP000274909"/>
    </source>
</evidence>
<dbReference type="RefSeq" id="WP_127048385.1">
    <property type="nucleotide sequence ID" value="NZ_RZGZ01000002.1"/>
</dbReference>
<evidence type="ECO:0000256" key="1">
    <source>
        <dbReference type="SAM" id="Phobius"/>
    </source>
</evidence>
<dbReference type="AlphaFoldDB" id="A0A433JS09"/>
<reference evidence="2 3" key="1">
    <citation type="submission" date="2018-12" db="EMBL/GenBank/DDBJ databases">
        <authorList>
            <person name="Li F."/>
        </authorList>
    </citation>
    <scope>NUCLEOTIDE SEQUENCE [LARGE SCALE GENOMIC DNA]</scope>
    <source>
        <strain evidence="2 3">EGI 6500705</strain>
    </source>
</reference>